<protein>
    <submittedName>
        <fullName evidence="2">Uncharacterized protein</fullName>
    </submittedName>
</protein>
<gene>
    <name evidence="2" type="ORF">QBC46DRAFT_325865</name>
</gene>
<name>A0AAN6MUX4_9PEZI</name>
<feature type="region of interest" description="Disordered" evidence="1">
    <location>
        <begin position="533"/>
        <end position="553"/>
    </location>
</feature>
<comment type="caution">
    <text evidence="2">The sequence shown here is derived from an EMBL/GenBank/DDBJ whole genome shotgun (WGS) entry which is preliminary data.</text>
</comment>
<dbReference type="Proteomes" id="UP001303473">
    <property type="component" value="Unassembled WGS sequence"/>
</dbReference>
<feature type="compositionally biased region" description="Basic and acidic residues" evidence="1">
    <location>
        <begin position="542"/>
        <end position="553"/>
    </location>
</feature>
<dbReference type="EMBL" id="MU854048">
    <property type="protein sequence ID" value="KAK3933922.1"/>
    <property type="molecule type" value="Genomic_DNA"/>
</dbReference>
<evidence type="ECO:0000313" key="3">
    <source>
        <dbReference type="Proteomes" id="UP001303473"/>
    </source>
</evidence>
<evidence type="ECO:0000313" key="2">
    <source>
        <dbReference type="EMBL" id="KAK3933922.1"/>
    </source>
</evidence>
<reference evidence="3" key="1">
    <citation type="journal article" date="2023" name="Mol. Phylogenet. Evol.">
        <title>Genome-scale phylogeny and comparative genomics of the fungal order Sordariales.</title>
        <authorList>
            <person name="Hensen N."/>
            <person name="Bonometti L."/>
            <person name="Westerberg I."/>
            <person name="Brannstrom I.O."/>
            <person name="Guillou S."/>
            <person name="Cros-Aarteil S."/>
            <person name="Calhoun S."/>
            <person name="Haridas S."/>
            <person name="Kuo A."/>
            <person name="Mondo S."/>
            <person name="Pangilinan J."/>
            <person name="Riley R."/>
            <person name="LaButti K."/>
            <person name="Andreopoulos B."/>
            <person name="Lipzen A."/>
            <person name="Chen C."/>
            <person name="Yan M."/>
            <person name="Daum C."/>
            <person name="Ng V."/>
            <person name="Clum A."/>
            <person name="Steindorff A."/>
            <person name="Ohm R.A."/>
            <person name="Martin F."/>
            <person name="Silar P."/>
            <person name="Natvig D.O."/>
            <person name="Lalanne C."/>
            <person name="Gautier V."/>
            <person name="Ament-Velasquez S.L."/>
            <person name="Kruys A."/>
            <person name="Hutchinson M.I."/>
            <person name="Powell A.J."/>
            <person name="Barry K."/>
            <person name="Miller A.N."/>
            <person name="Grigoriev I.V."/>
            <person name="Debuchy R."/>
            <person name="Gladieux P."/>
            <person name="Hiltunen Thoren M."/>
            <person name="Johannesson H."/>
        </authorList>
    </citation>
    <scope>NUCLEOTIDE SEQUENCE [LARGE SCALE GENOMIC DNA]</scope>
    <source>
        <strain evidence="3">CBS 340.73</strain>
    </source>
</reference>
<dbReference type="AlphaFoldDB" id="A0AAN6MUX4"/>
<keyword evidence="3" id="KW-1185">Reference proteome</keyword>
<feature type="region of interest" description="Disordered" evidence="1">
    <location>
        <begin position="369"/>
        <end position="418"/>
    </location>
</feature>
<accession>A0AAN6MUX4</accession>
<sequence length="553" mass="60768">MIPIGSQFSNPNVKLPEMDSESLIKTLRAYDASFDAAAVKAAFRDERSTALADWVRAHVTPDTLLSADELSQFAALEKSELAEKLSASADLAAVLAFNDQEIKDAIGELNRSTEAISKQTEALKLQQDALDRLVNSRRKDGEGRAQLEARRIQKWNAERGALTLAVEQLSQSLDSQIIDLEQQSKAEGTGLQQTVDGQLCSDDKLLLSLQKLGWELEMEDPAEQEKVAKLREICARLIKFTVEGIRTKLDRFYLEALESSIRSGATQSASAGEVSALQEELESLYAELLPVAQMSAEQQFLEPALKNLAAKNGNSLVRSEKAVVYIHDCLDYLLEHMERLSTRIQDFRAYQAAVNAFVATAKSELAVRVEQPKTERRPTVGASPAGRRATGPSSAISPVRPRTMSQPSRRSFGAPGDEPPLEEILRNLGINLPPDDASATGTQLKAKLLGSTLADRRVKAREVAHNVQESFEAAAIRQINDAKLALQMVRDSILAESPFGQVRLVDPEIEGSIAVFSRELDNVRAQLQGVETDLAKSRGKNSKKDELLRRWGS</sequence>
<feature type="compositionally biased region" description="Basic and acidic residues" evidence="1">
    <location>
        <begin position="369"/>
        <end position="378"/>
    </location>
</feature>
<proteinExistence type="predicted"/>
<evidence type="ECO:0000256" key="1">
    <source>
        <dbReference type="SAM" id="MobiDB-lite"/>
    </source>
</evidence>
<organism evidence="2 3">
    <name type="scientific">Diplogelasinospora grovesii</name>
    <dbReference type="NCBI Taxonomy" id="303347"/>
    <lineage>
        <taxon>Eukaryota</taxon>
        <taxon>Fungi</taxon>
        <taxon>Dikarya</taxon>
        <taxon>Ascomycota</taxon>
        <taxon>Pezizomycotina</taxon>
        <taxon>Sordariomycetes</taxon>
        <taxon>Sordariomycetidae</taxon>
        <taxon>Sordariales</taxon>
        <taxon>Diplogelasinosporaceae</taxon>
        <taxon>Diplogelasinospora</taxon>
    </lineage>
</organism>